<keyword evidence="2" id="KW-1185">Reference proteome</keyword>
<evidence type="ECO:0000313" key="2">
    <source>
        <dbReference type="Proteomes" id="UP000037175"/>
    </source>
</evidence>
<dbReference type="PATRIC" id="fig|281456.6.peg.2108"/>
<accession>A0A0L6W2R8</accession>
<dbReference type="AlphaFoldDB" id="A0A0L6W2R8"/>
<dbReference type="EMBL" id="LGTE01000013">
    <property type="protein sequence ID" value="KNZ69374.1"/>
    <property type="molecule type" value="Genomic_DNA"/>
</dbReference>
<evidence type="ECO:0000313" key="1">
    <source>
        <dbReference type="EMBL" id="KNZ69374.1"/>
    </source>
</evidence>
<dbReference type="SUPFAM" id="SSF51726">
    <property type="entry name" value="UROD/MetE-like"/>
    <property type="match status" value="1"/>
</dbReference>
<name>A0A0L6W2R8_9FIRM</name>
<evidence type="ECO:0008006" key="3">
    <source>
        <dbReference type="Google" id="ProtNLM"/>
    </source>
</evidence>
<dbReference type="Gene3D" id="3.20.20.210">
    <property type="match status" value="1"/>
</dbReference>
<protein>
    <recommendedName>
        <fullName evidence="3">Methionine synthase</fullName>
    </recommendedName>
</protein>
<comment type="caution">
    <text evidence="1">The sequence shown here is derived from an EMBL/GenBank/DDBJ whole genome shotgun (WGS) entry which is preliminary data.</text>
</comment>
<dbReference type="InterPro" id="IPR038071">
    <property type="entry name" value="UROD/MetE-like_sf"/>
</dbReference>
<gene>
    <name evidence="1" type="ORF">Tfer_2012</name>
</gene>
<reference evidence="2" key="1">
    <citation type="submission" date="2015-07" db="EMBL/GenBank/DDBJ databases">
        <title>Complete Genome of Thermincola ferriacetica strain Z-0001T.</title>
        <authorList>
            <person name="Lusk B."/>
            <person name="Badalamenti J.P."/>
            <person name="Parameswaran P."/>
            <person name="Bond D.R."/>
            <person name="Torres C.I."/>
        </authorList>
    </citation>
    <scope>NUCLEOTIDE SEQUENCE [LARGE SCALE GENOMIC DNA]</scope>
    <source>
        <strain evidence="2">Z-0001</strain>
    </source>
</reference>
<proteinExistence type="predicted"/>
<organism evidence="1 2">
    <name type="scientific">Thermincola ferriacetica</name>
    <dbReference type="NCBI Taxonomy" id="281456"/>
    <lineage>
        <taxon>Bacteria</taxon>
        <taxon>Bacillati</taxon>
        <taxon>Bacillota</taxon>
        <taxon>Clostridia</taxon>
        <taxon>Eubacteriales</taxon>
        <taxon>Thermincolaceae</taxon>
        <taxon>Thermincola</taxon>
    </lineage>
</organism>
<sequence>MFKKVKMYDLKGGDIMTLKGNLQTTAMGILPHTDIDEAMRLALSVDIPFWPQLPKMSFFEDMYAQATEHFPGITVDEAAQKIYFEFEQFMEELPEFLEKAEEKATFALTEQYSLVYRSFLQQPGLEKYSAIRGQFIGPVSFGMKITDKDKKPIIYNDEVKVFLYDFMARKINIQYEELRERNKNAFVWVDEPGLEIIFGSFTGYSSEVAKNDYAAFLSQLEGPKGVHLCGNPDWSFLLNQNLDILSVDALGVGHIFSRFTAEIKAFLDRGGIIAWGIVPTLTEEVNRESVQSLVDHLEKLWNHLEQYGIEKKQVLQQAWLAPARCCLVNTDGAKSVEKAFDILKKAADELKDRYAKFFTE</sequence>
<dbReference type="Proteomes" id="UP000037175">
    <property type="component" value="Unassembled WGS sequence"/>
</dbReference>